<keyword evidence="15" id="KW-1185">Reference proteome</keyword>
<keyword evidence="14" id="KW-0326">Glycosidase</keyword>
<evidence type="ECO:0000256" key="6">
    <source>
        <dbReference type="ARBA" id="ARBA00022723"/>
    </source>
</evidence>
<dbReference type="GO" id="GO:0004844">
    <property type="term" value="F:uracil DNA N-glycosylase activity"/>
    <property type="evidence" value="ECO:0007669"/>
    <property type="project" value="UniProtKB-EC"/>
</dbReference>
<protein>
    <recommendedName>
        <fullName evidence="4">Type-4 uracil-DNA glycosylase</fullName>
        <ecNumber evidence="3">3.2.2.27</ecNumber>
    </recommendedName>
</protein>
<dbReference type="SMART" id="SM00987">
    <property type="entry name" value="UreE_C"/>
    <property type="match status" value="1"/>
</dbReference>
<evidence type="ECO:0000256" key="10">
    <source>
        <dbReference type="ARBA" id="ARBA00023014"/>
    </source>
</evidence>
<evidence type="ECO:0000256" key="4">
    <source>
        <dbReference type="ARBA" id="ARBA00019403"/>
    </source>
</evidence>
<gene>
    <name evidence="14" type="ORF">QWZ14_15135</name>
</gene>
<dbReference type="EC" id="3.2.2.27" evidence="3"/>
<evidence type="ECO:0000256" key="5">
    <source>
        <dbReference type="ARBA" id="ARBA00022485"/>
    </source>
</evidence>
<keyword evidence="9" id="KW-0408">Iron</keyword>
<evidence type="ECO:0000256" key="12">
    <source>
        <dbReference type="SAM" id="MobiDB-lite"/>
    </source>
</evidence>
<comment type="catalytic activity">
    <reaction evidence="1">
        <text>Hydrolyzes single-stranded DNA or mismatched double-stranded DNA and polynucleotides, releasing free uracil.</text>
        <dbReference type="EC" id="3.2.2.27"/>
    </reaction>
</comment>
<organism evidence="14 15">
    <name type="scientific">Paeniroseomonas aquatica</name>
    <dbReference type="NCBI Taxonomy" id="373043"/>
    <lineage>
        <taxon>Bacteria</taxon>
        <taxon>Pseudomonadati</taxon>
        <taxon>Pseudomonadota</taxon>
        <taxon>Alphaproteobacteria</taxon>
        <taxon>Acetobacterales</taxon>
        <taxon>Acetobacteraceae</taxon>
        <taxon>Paeniroseomonas</taxon>
    </lineage>
</organism>
<feature type="region of interest" description="Disordered" evidence="12">
    <location>
        <begin position="32"/>
        <end position="82"/>
    </location>
</feature>
<dbReference type="Pfam" id="PF03167">
    <property type="entry name" value="UDG"/>
    <property type="match status" value="1"/>
</dbReference>
<dbReference type="SUPFAM" id="SSF52141">
    <property type="entry name" value="Uracil-DNA glycosylase-like"/>
    <property type="match status" value="1"/>
</dbReference>
<dbReference type="Proteomes" id="UP001529369">
    <property type="component" value="Unassembled WGS sequence"/>
</dbReference>
<dbReference type="InterPro" id="IPR005273">
    <property type="entry name" value="Ura-DNA_glyco_family4"/>
</dbReference>
<feature type="compositionally biased region" description="Low complexity" evidence="12">
    <location>
        <begin position="35"/>
        <end position="51"/>
    </location>
</feature>
<keyword evidence="8 14" id="KW-0378">Hydrolase</keyword>
<dbReference type="NCBIfam" id="TIGR00758">
    <property type="entry name" value="UDG_fam4"/>
    <property type="match status" value="1"/>
</dbReference>
<evidence type="ECO:0000256" key="1">
    <source>
        <dbReference type="ARBA" id="ARBA00001400"/>
    </source>
</evidence>
<dbReference type="Gene3D" id="3.40.470.10">
    <property type="entry name" value="Uracil-DNA glycosylase-like domain"/>
    <property type="match status" value="1"/>
</dbReference>
<dbReference type="PANTHER" id="PTHR33693:SF1">
    <property type="entry name" value="TYPE-4 URACIL-DNA GLYCOSYLASE"/>
    <property type="match status" value="1"/>
</dbReference>
<evidence type="ECO:0000256" key="8">
    <source>
        <dbReference type="ARBA" id="ARBA00022801"/>
    </source>
</evidence>
<feature type="compositionally biased region" description="Low complexity" evidence="12">
    <location>
        <begin position="60"/>
        <end position="82"/>
    </location>
</feature>
<dbReference type="RefSeq" id="WP_290317561.1">
    <property type="nucleotide sequence ID" value="NZ_JAUFPN010000152.1"/>
</dbReference>
<dbReference type="PANTHER" id="PTHR33693">
    <property type="entry name" value="TYPE-5 URACIL-DNA GLYCOSYLASE"/>
    <property type="match status" value="1"/>
</dbReference>
<evidence type="ECO:0000256" key="7">
    <source>
        <dbReference type="ARBA" id="ARBA00022763"/>
    </source>
</evidence>
<evidence type="ECO:0000259" key="13">
    <source>
        <dbReference type="SMART" id="SM00986"/>
    </source>
</evidence>
<comment type="caution">
    <text evidence="14">The sequence shown here is derived from an EMBL/GenBank/DDBJ whole genome shotgun (WGS) entry which is preliminary data.</text>
</comment>
<evidence type="ECO:0000256" key="3">
    <source>
        <dbReference type="ARBA" id="ARBA00012030"/>
    </source>
</evidence>
<keyword evidence="6" id="KW-0479">Metal-binding</keyword>
<dbReference type="InterPro" id="IPR036895">
    <property type="entry name" value="Uracil-DNA_glycosylase-like_sf"/>
</dbReference>
<evidence type="ECO:0000256" key="2">
    <source>
        <dbReference type="ARBA" id="ARBA00006521"/>
    </source>
</evidence>
<dbReference type="InterPro" id="IPR051536">
    <property type="entry name" value="UDG_Type-4/5"/>
</dbReference>
<dbReference type="SMART" id="SM00986">
    <property type="entry name" value="UDG"/>
    <property type="match status" value="1"/>
</dbReference>
<keyword evidence="5" id="KW-0004">4Fe-4S</keyword>
<evidence type="ECO:0000256" key="9">
    <source>
        <dbReference type="ARBA" id="ARBA00023004"/>
    </source>
</evidence>
<evidence type="ECO:0000313" key="14">
    <source>
        <dbReference type="EMBL" id="MDN3565701.1"/>
    </source>
</evidence>
<evidence type="ECO:0000313" key="15">
    <source>
        <dbReference type="Proteomes" id="UP001529369"/>
    </source>
</evidence>
<keyword evidence="7" id="KW-0227">DNA damage</keyword>
<reference evidence="15" key="1">
    <citation type="journal article" date="2019" name="Int. J. Syst. Evol. Microbiol.">
        <title>The Global Catalogue of Microorganisms (GCM) 10K type strain sequencing project: providing services to taxonomists for standard genome sequencing and annotation.</title>
        <authorList>
            <consortium name="The Broad Institute Genomics Platform"/>
            <consortium name="The Broad Institute Genome Sequencing Center for Infectious Disease"/>
            <person name="Wu L."/>
            <person name="Ma J."/>
        </authorList>
    </citation>
    <scope>NUCLEOTIDE SEQUENCE [LARGE SCALE GENOMIC DNA]</scope>
    <source>
        <strain evidence="15">CECT 7131</strain>
    </source>
</reference>
<keyword evidence="10" id="KW-0411">Iron-sulfur</keyword>
<evidence type="ECO:0000256" key="11">
    <source>
        <dbReference type="ARBA" id="ARBA00023204"/>
    </source>
</evidence>
<accession>A0ABT8A7M7</accession>
<keyword evidence="11" id="KW-0234">DNA repair</keyword>
<comment type="similarity">
    <text evidence="2">Belongs to the uracil-DNA glycosylase (UDG) superfamily. Type 4 (UDGa) family.</text>
</comment>
<sequence length="279" mass="29939">MEADTHAALIAALRLQLDWGVDEALAELPLDRSARAPAATPGQAAAEAEPSPSDPDRSRPATPTPLRRPAQPARLPTPAATRAAALAAGATSLAGLREAMAAFDGSPLRETATNLVFADGVPDSGLMLIGEAPGGDEDRLGRPFVGVSGRLLDRMLASVGLNRDDNFYITNILPFRPPGNRTPTDAEIALFLPFVLRHIALARPRRLVLLGGVAAKALLRSREGITRLRGRWHQVTTEDETPLPALATLHPAYLLRTPSAKREAWSDLLLLRRTLDEHQ</sequence>
<dbReference type="EMBL" id="JAUFPN010000152">
    <property type="protein sequence ID" value="MDN3565701.1"/>
    <property type="molecule type" value="Genomic_DNA"/>
</dbReference>
<feature type="domain" description="Uracil-DNA glycosylase-like" evidence="13">
    <location>
        <begin position="117"/>
        <end position="269"/>
    </location>
</feature>
<dbReference type="InterPro" id="IPR005122">
    <property type="entry name" value="Uracil-DNA_glycosylase-like"/>
</dbReference>
<proteinExistence type="inferred from homology"/>
<dbReference type="CDD" id="cd10030">
    <property type="entry name" value="UDG-F4_TTUDGA_SPO1dp_like"/>
    <property type="match status" value="1"/>
</dbReference>
<name>A0ABT8A7M7_9PROT</name>